<evidence type="ECO:0000256" key="1">
    <source>
        <dbReference type="ARBA" id="ARBA00023098"/>
    </source>
</evidence>
<feature type="short sequence motif" description="DGA/G" evidence="2">
    <location>
        <begin position="287"/>
        <end position="289"/>
    </location>
</feature>
<organism evidence="4 5">
    <name type="scientific">Ancylobacter moscoviensis</name>
    <dbReference type="NCBI Taxonomy" id="2597768"/>
    <lineage>
        <taxon>Bacteria</taxon>
        <taxon>Pseudomonadati</taxon>
        <taxon>Pseudomonadota</taxon>
        <taxon>Alphaproteobacteria</taxon>
        <taxon>Hyphomicrobiales</taxon>
        <taxon>Xanthobacteraceae</taxon>
        <taxon>Ancylobacter</taxon>
    </lineage>
</organism>
<proteinExistence type="predicted"/>
<dbReference type="SUPFAM" id="SSF52151">
    <property type="entry name" value="FabD/lysophospholipase-like"/>
    <property type="match status" value="1"/>
</dbReference>
<dbReference type="Pfam" id="PF01734">
    <property type="entry name" value="Patatin"/>
    <property type="match status" value="1"/>
</dbReference>
<sequence length="393" mass="40764">MRTAAPMPHATCVFPPATEDAAIGPRPSCPAPPAQSAAMLRRRDLIAAGSTALLAASVIRVQAQQPATPPGTADGGAAPWDDGLAHPIPYQPALGAGKERGLVLGGGGIYLASWMAGYMQALKSKGVDLATADVIVGTSAGSLIGAMLTSGHLWRFGVELDIFTEFPKIFALIVPTMAPNASQIRARHIADTAVAADPATIQAIGRGAMAARNADGPSDYFNAVKRVIGVEKWPSPKLHTTANDCYTGERIVVSADDGIEVNHACAASSSLPGSMGPTWLKNRLCMDGGICQTSTHSDVVAGVKKALIISLTDGGADASKIGLRTSSLPNTLQQEVSDLKAQGTEVILKVVGLMPGTTRVDSLMDPKWIGPCLKNGNERGLADIEEMKAFWGA</sequence>
<keyword evidence="2" id="KW-0378">Hydrolase</keyword>
<name>A0ABY3DST9_9HYPH</name>
<evidence type="ECO:0000313" key="4">
    <source>
        <dbReference type="EMBL" id="TSJ62868.1"/>
    </source>
</evidence>
<dbReference type="Gene3D" id="3.40.1090.10">
    <property type="entry name" value="Cytosolic phospholipase A2 catalytic domain"/>
    <property type="match status" value="2"/>
</dbReference>
<dbReference type="EMBL" id="VMBP01000002">
    <property type="protein sequence ID" value="TSJ62868.1"/>
    <property type="molecule type" value="Genomic_DNA"/>
</dbReference>
<keyword evidence="1 2" id="KW-0443">Lipid metabolism</keyword>
<feature type="domain" description="PNPLA" evidence="3">
    <location>
        <begin position="103"/>
        <end position="301"/>
    </location>
</feature>
<feature type="active site" description="Nucleophile" evidence="2">
    <location>
        <position position="139"/>
    </location>
</feature>
<gene>
    <name evidence="4" type="ORF">FO470_07660</name>
</gene>
<comment type="caution">
    <text evidence="2">Lacks conserved residue(s) required for the propagation of feature annotation.</text>
</comment>
<comment type="caution">
    <text evidence="4">The sequence shown here is derived from an EMBL/GenBank/DDBJ whole genome shotgun (WGS) entry which is preliminary data.</text>
</comment>
<dbReference type="PROSITE" id="PS51635">
    <property type="entry name" value="PNPLA"/>
    <property type="match status" value="1"/>
</dbReference>
<feature type="active site" description="Proton acceptor" evidence="2">
    <location>
        <position position="287"/>
    </location>
</feature>
<accession>A0ABY3DST9</accession>
<dbReference type="InterPro" id="IPR016035">
    <property type="entry name" value="Acyl_Trfase/lysoPLipase"/>
</dbReference>
<keyword evidence="5" id="KW-1185">Reference proteome</keyword>
<evidence type="ECO:0000259" key="3">
    <source>
        <dbReference type="PROSITE" id="PS51635"/>
    </source>
</evidence>
<reference evidence="4 5" key="1">
    <citation type="submission" date="2019-07" db="EMBL/GenBank/DDBJ databases">
        <authorList>
            <person name="Grouzdev D.S."/>
        </authorList>
    </citation>
    <scope>NUCLEOTIDE SEQUENCE [LARGE SCALE GENOMIC DNA]</scope>
    <source>
        <strain evidence="4 5">3C</strain>
    </source>
</reference>
<evidence type="ECO:0000256" key="2">
    <source>
        <dbReference type="PROSITE-ProRule" id="PRU01161"/>
    </source>
</evidence>
<dbReference type="Proteomes" id="UP000315321">
    <property type="component" value="Unassembled WGS sequence"/>
</dbReference>
<keyword evidence="2" id="KW-0442">Lipid degradation</keyword>
<feature type="short sequence motif" description="GXSXG" evidence="2">
    <location>
        <begin position="137"/>
        <end position="141"/>
    </location>
</feature>
<dbReference type="InterPro" id="IPR002641">
    <property type="entry name" value="PNPLA_dom"/>
</dbReference>
<evidence type="ECO:0000313" key="5">
    <source>
        <dbReference type="Proteomes" id="UP000315321"/>
    </source>
</evidence>
<protein>
    <submittedName>
        <fullName evidence="4">Patatin-like phospholipase family protein</fullName>
    </submittedName>
</protein>